<accession>A0ABP7TZI9</accession>
<protein>
    <submittedName>
        <fullName evidence="1">Uncharacterized protein</fullName>
    </submittedName>
</protein>
<dbReference type="Proteomes" id="UP001500968">
    <property type="component" value="Unassembled WGS sequence"/>
</dbReference>
<evidence type="ECO:0000313" key="2">
    <source>
        <dbReference type="Proteomes" id="UP001500968"/>
    </source>
</evidence>
<name>A0ABP7TZI9_9FLAO</name>
<evidence type="ECO:0000313" key="1">
    <source>
        <dbReference type="EMBL" id="GAA4033588.1"/>
    </source>
</evidence>
<keyword evidence="2" id="KW-1185">Reference proteome</keyword>
<comment type="caution">
    <text evidence="1">The sequence shown here is derived from an EMBL/GenBank/DDBJ whole genome shotgun (WGS) entry which is preliminary data.</text>
</comment>
<sequence length="74" mass="8954">MTNQNLLRTIVLFFGKYTISENGKKKIVPFEQKIFDNRNYKSCHKLETIKQFIIIYVYFLKIECNPLRFIYLSP</sequence>
<dbReference type="EMBL" id="BAABCR010000015">
    <property type="protein sequence ID" value="GAA4033588.1"/>
    <property type="molecule type" value="Genomic_DNA"/>
</dbReference>
<proteinExistence type="predicted"/>
<organism evidence="1 2">
    <name type="scientific">Flavobacterium cheonhonense</name>
    <dbReference type="NCBI Taxonomy" id="706185"/>
    <lineage>
        <taxon>Bacteria</taxon>
        <taxon>Pseudomonadati</taxon>
        <taxon>Bacteroidota</taxon>
        <taxon>Flavobacteriia</taxon>
        <taxon>Flavobacteriales</taxon>
        <taxon>Flavobacteriaceae</taxon>
        <taxon>Flavobacterium</taxon>
    </lineage>
</organism>
<gene>
    <name evidence="1" type="ORF">GCM10022386_17640</name>
</gene>
<reference evidence="2" key="1">
    <citation type="journal article" date="2019" name="Int. J. Syst. Evol. Microbiol.">
        <title>The Global Catalogue of Microorganisms (GCM) 10K type strain sequencing project: providing services to taxonomists for standard genome sequencing and annotation.</title>
        <authorList>
            <consortium name="The Broad Institute Genomics Platform"/>
            <consortium name="The Broad Institute Genome Sequencing Center for Infectious Disease"/>
            <person name="Wu L."/>
            <person name="Ma J."/>
        </authorList>
    </citation>
    <scope>NUCLEOTIDE SEQUENCE [LARGE SCALE GENOMIC DNA]</scope>
    <source>
        <strain evidence="2">JCM 17064</strain>
    </source>
</reference>